<organism evidence="3">
    <name type="scientific">Strongyloides ratti</name>
    <name type="common">Parasitic roundworm</name>
    <dbReference type="NCBI Taxonomy" id="34506"/>
    <lineage>
        <taxon>Eukaryota</taxon>
        <taxon>Metazoa</taxon>
        <taxon>Ecdysozoa</taxon>
        <taxon>Nematoda</taxon>
        <taxon>Chromadorea</taxon>
        <taxon>Rhabditida</taxon>
        <taxon>Tylenchina</taxon>
        <taxon>Panagrolaimomorpha</taxon>
        <taxon>Strongyloidoidea</taxon>
        <taxon>Strongyloididae</taxon>
        <taxon>Strongyloides</taxon>
    </lineage>
</organism>
<accession>A0A090MVJ6</accession>
<feature type="region of interest" description="Disordered" evidence="2">
    <location>
        <begin position="225"/>
        <end position="287"/>
    </location>
</feature>
<keyword evidence="1" id="KW-0175">Coiled coil</keyword>
<gene>
    <name evidence="3 5 6" type="ORF">SRAE_1000121500</name>
</gene>
<dbReference type="RefSeq" id="XP_024502150.1">
    <property type="nucleotide sequence ID" value="XM_024648143.1"/>
</dbReference>
<evidence type="ECO:0000313" key="6">
    <source>
        <dbReference type="WormBase" id="SRAE_1000121500"/>
    </source>
</evidence>
<feature type="coiled-coil region" evidence="1">
    <location>
        <begin position="17"/>
        <end position="48"/>
    </location>
</feature>
<dbReference type="STRING" id="34506.A0A090MVJ6"/>
<keyword evidence="4" id="KW-1185">Reference proteome</keyword>
<feature type="region of interest" description="Disordered" evidence="2">
    <location>
        <begin position="166"/>
        <end position="193"/>
    </location>
</feature>
<dbReference type="Proteomes" id="UP000035682">
    <property type="component" value="Unplaced"/>
</dbReference>
<dbReference type="AlphaFoldDB" id="A0A090MVJ6"/>
<dbReference type="EMBL" id="LN609528">
    <property type="protein sequence ID" value="CEF62948.1"/>
    <property type="molecule type" value="Genomic_DNA"/>
</dbReference>
<feature type="compositionally biased region" description="Basic and acidic residues" evidence="2">
    <location>
        <begin position="225"/>
        <end position="254"/>
    </location>
</feature>
<dbReference type="OrthoDB" id="5875553at2759"/>
<reference evidence="5" key="2">
    <citation type="submission" date="2020-12" db="UniProtKB">
        <authorList>
            <consortium name="WormBaseParasite"/>
        </authorList>
    </citation>
    <scope>IDENTIFICATION</scope>
</reference>
<dbReference type="GeneID" id="36375313"/>
<evidence type="ECO:0000313" key="4">
    <source>
        <dbReference type="Proteomes" id="UP000035682"/>
    </source>
</evidence>
<name>A0A090MVJ6_STRRB</name>
<dbReference type="eggNOG" id="ENOG502S56X">
    <property type="taxonomic scope" value="Eukaryota"/>
</dbReference>
<feature type="compositionally biased region" description="Low complexity" evidence="2">
    <location>
        <begin position="271"/>
        <end position="282"/>
    </location>
</feature>
<dbReference type="WBParaSite" id="SRAE_1000121500.1">
    <property type="protein sequence ID" value="SRAE_1000121500.1"/>
    <property type="gene ID" value="WBGene00257818"/>
</dbReference>
<dbReference type="WormBase" id="SRAE_1000121500">
    <property type="protein sequence ID" value="SRP11571"/>
    <property type="gene ID" value="WBGene00257818"/>
</dbReference>
<evidence type="ECO:0000313" key="5">
    <source>
        <dbReference type="WBParaSite" id="SRAE_1000121500.1"/>
    </source>
</evidence>
<dbReference type="CTD" id="36375313"/>
<evidence type="ECO:0000256" key="2">
    <source>
        <dbReference type="SAM" id="MobiDB-lite"/>
    </source>
</evidence>
<reference evidence="3 4" key="1">
    <citation type="submission" date="2014-09" db="EMBL/GenBank/DDBJ databases">
        <authorList>
            <person name="Martin A.A."/>
        </authorList>
    </citation>
    <scope>NUCLEOTIDE SEQUENCE</scope>
    <source>
        <strain evidence="4">ED321</strain>
        <strain evidence="3">ED321 Heterogonic</strain>
    </source>
</reference>
<protein>
    <submittedName>
        <fullName evidence="3 5">Uncharacterized protein</fullName>
    </submittedName>
</protein>
<evidence type="ECO:0000313" key="3">
    <source>
        <dbReference type="EMBL" id="CEF62948.1"/>
    </source>
</evidence>
<sequence>MINNTPNILKQHQDAAKARLMEQQARIKEQMDAKRRNEKQMIELLKSQQIEEMKKNELSKKSPVYVVQERVPKNETITIIEEKKITMEIPKKREVILKEAQEMYNKQRQEVIKKSSMEEVKKNNNINVNKNIETKSSIKMTQNTQQNNTWDQIKERIKKEHEEKLKQEMEKKRQEQLKAEMEAKKRMEEEKAKKEAEIRAQKELQRQMELKKKEEERLRQLNLQKEKEEQRRRQWKQHQENVKKEKKVSQEETPTKSIQTLGKPTVIAPTSSSNNSSNESKNITQQPFKTTVTQQLIQQKLTPQTKEINKPIKTSNQPSISVINKLQTNENADIIKKQTFDQKNVKVTDTNKSSASNNSIRSIIKLYPFSQLINIMPPIQLPHGDENSHHTVKDDNSWQVQHRVIPEYEIPSPKKMEIPELKGSVVIKPTVIPPQVIESTRIQWNEFPEDPQYEIEHGQKVKTQEWVPVNDEEKIVPKASYKPSRINRVWPPPEMEREINNEGVLKVKTSDDTAWIQNQNESLESYPVWQQKTGAGSLKSRAWPPQEQDMLKSGYSGPNQMGPIQWPPPEFEEHEQEIVEVIQTHLPVNKHQRQWPPEPPKMVPAGTIQNE</sequence>
<dbReference type="OMA" id="KWSRTPG"/>
<proteinExistence type="predicted"/>
<feature type="region of interest" description="Disordered" evidence="2">
    <location>
        <begin position="589"/>
        <end position="611"/>
    </location>
</feature>
<evidence type="ECO:0000256" key="1">
    <source>
        <dbReference type="SAM" id="Coils"/>
    </source>
</evidence>